<keyword evidence="1" id="KW-0472">Membrane</keyword>
<gene>
    <name evidence="2" type="ORF">H5985_03250</name>
</gene>
<organism evidence="2 3">
    <name type="scientific">Parasutterella secunda</name>
    <dbReference type="NCBI Taxonomy" id="626947"/>
    <lineage>
        <taxon>Bacteria</taxon>
        <taxon>Pseudomonadati</taxon>
        <taxon>Pseudomonadota</taxon>
        <taxon>Betaproteobacteria</taxon>
        <taxon>Burkholderiales</taxon>
        <taxon>Sutterellaceae</taxon>
        <taxon>Parasutterella</taxon>
    </lineage>
</organism>
<keyword evidence="1" id="KW-1133">Transmembrane helix</keyword>
<dbReference type="RefSeq" id="WP_205049887.1">
    <property type="nucleotide sequence ID" value="NZ_JACJKX010000004.1"/>
</dbReference>
<feature type="transmembrane region" description="Helical" evidence="1">
    <location>
        <begin position="6"/>
        <end position="24"/>
    </location>
</feature>
<name>A0ABS2GR18_9BURK</name>
<evidence type="ECO:0000313" key="3">
    <source>
        <dbReference type="Proteomes" id="UP000777002"/>
    </source>
</evidence>
<dbReference type="Proteomes" id="UP000777002">
    <property type="component" value="Unassembled WGS sequence"/>
</dbReference>
<sequence length="305" mass="35054">MTQDFDYFLLLSVAAIVLVLWLIARMLKGAAKKTDEKKIEHTHPQRRIERVATRTTLKSEPEIKPQAPKPPRVTGFYFKSEKGIPFAWVRLSSIGAQPWGNGCIELSDNLKRFTERFLKPQDNESLLISLFCELPSTTELFTDCFTDKGEGIGKDQKLGLTAGDFPNYFLSSKTDFDHWLLSELKSIYHTHFFRCSASEQAFLIGSENRSLSVGVPSVYSSLNFHSALAYMILSKITSETDFYKRARLWNFYWSVIETKTFPYTETLNTFERVVISQTFVQTQKLPFLLIQTPKGWGKCYNALNY</sequence>
<protein>
    <submittedName>
        <fullName evidence="2">Uncharacterized protein</fullName>
    </submittedName>
</protein>
<comment type="caution">
    <text evidence="2">The sequence shown here is derived from an EMBL/GenBank/DDBJ whole genome shotgun (WGS) entry which is preliminary data.</text>
</comment>
<proteinExistence type="predicted"/>
<evidence type="ECO:0000313" key="2">
    <source>
        <dbReference type="EMBL" id="MBM6928288.1"/>
    </source>
</evidence>
<accession>A0ABS2GR18</accession>
<reference evidence="2 3" key="1">
    <citation type="journal article" date="2021" name="Sci. Rep.">
        <title>The distribution of antibiotic resistance genes in chicken gut microbiota commensals.</title>
        <authorList>
            <person name="Juricova H."/>
            <person name="Matiasovicova J."/>
            <person name="Kubasova T."/>
            <person name="Cejkova D."/>
            <person name="Rychlik I."/>
        </authorList>
    </citation>
    <scope>NUCLEOTIDE SEQUENCE [LARGE SCALE GENOMIC DNA]</scope>
    <source>
        <strain evidence="2 3">An562</strain>
    </source>
</reference>
<keyword evidence="1" id="KW-0812">Transmembrane</keyword>
<evidence type="ECO:0000256" key="1">
    <source>
        <dbReference type="SAM" id="Phobius"/>
    </source>
</evidence>
<keyword evidence="3" id="KW-1185">Reference proteome</keyword>
<dbReference type="EMBL" id="JACJKX010000004">
    <property type="protein sequence ID" value="MBM6928288.1"/>
    <property type="molecule type" value="Genomic_DNA"/>
</dbReference>